<dbReference type="Proteomes" id="UP000800094">
    <property type="component" value="Unassembled WGS sequence"/>
</dbReference>
<dbReference type="GeneID" id="54579917"/>
<protein>
    <submittedName>
        <fullName evidence="1">Uncharacterized protein</fullName>
    </submittedName>
</protein>
<gene>
    <name evidence="1" type="ORF">BU26DRAFT_501744</name>
</gene>
<name>A0A6A6ITU0_9PLEO</name>
<dbReference type="EMBL" id="ML987191">
    <property type="protein sequence ID" value="KAF2253588.1"/>
    <property type="molecule type" value="Genomic_DNA"/>
</dbReference>
<keyword evidence="2" id="KW-1185">Reference proteome</keyword>
<reference evidence="1" key="1">
    <citation type="journal article" date="2020" name="Stud. Mycol.">
        <title>101 Dothideomycetes genomes: a test case for predicting lifestyles and emergence of pathogens.</title>
        <authorList>
            <person name="Haridas S."/>
            <person name="Albert R."/>
            <person name="Binder M."/>
            <person name="Bloem J."/>
            <person name="Labutti K."/>
            <person name="Salamov A."/>
            <person name="Andreopoulos B."/>
            <person name="Baker S."/>
            <person name="Barry K."/>
            <person name="Bills G."/>
            <person name="Bluhm B."/>
            <person name="Cannon C."/>
            <person name="Castanera R."/>
            <person name="Culley D."/>
            <person name="Daum C."/>
            <person name="Ezra D."/>
            <person name="Gonzalez J."/>
            <person name="Henrissat B."/>
            <person name="Kuo A."/>
            <person name="Liang C."/>
            <person name="Lipzen A."/>
            <person name="Lutzoni F."/>
            <person name="Magnuson J."/>
            <person name="Mondo S."/>
            <person name="Nolan M."/>
            <person name="Ohm R."/>
            <person name="Pangilinan J."/>
            <person name="Park H.-J."/>
            <person name="Ramirez L."/>
            <person name="Alfaro M."/>
            <person name="Sun H."/>
            <person name="Tritt A."/>
            <person name="Yoshinaga Y."/>
            <person name="Zwiers L.-H."/>
            <person name="Turgeon B."/>
            <person name="Goodwin S."/>
            <person name="Spatafora J."/>
            <person name="Crous P."/>
            <person name="Grigoriev I."/>
        </authorList>
    </citation>
    <scope>NUCLEOTIDE SEQUENCE</scope>
    <source>
        <strain evidence="1">CBS 122368</strain>
    </source>
</reference>
<evidence type="ECO:0000313" key="2">
    <source>
        <dbReference type="Proteomes" id="UP000800094"/>
    </source>
</evidence>
<sequence>MTMALAMAAYPAKSSAAISRRRLIAWPAIPPPSAPQARVNGALARVADLIGGLHMPSVGRHVASLLTRTGTLAVACCSPTRGTAKIPRALLLRRALNMCNERCAGEERMQYCFRLSAREMLSKGRS</sequence>
<accession>A0A6A6ITU0</accession>
<organism evidence="1 2">
    <name type="scientific">Trematosphaeria pertusa</name>
    <dbReference type="NCBI Taxonomy" id="390896"/>
    <lineage>
        <taxon>Eukaryota</taxon>
        <taxon>Fungi</taxon>
        <taxon>Dikarya</taxon>
        <taxon>Ascomycota</taxon>
        <taxon>Pezizomycotina</taxon>
        <taxon>Dothideomycetes</taxon>
        <taxon>Pleosporomycetidae</taxon>
        <taxon>Pleosporales</taxon>
        <taxon>Massarineae</taxon>
        <taxon>Trematosphaeriaceae</taxon>
        <taxon>Trematosphaeria</taxon>
    </lineage>
</organism>
<evidence type="ECO:0000313" key="1">
    <source>
        <dbReference type="EMBL" id="KAF2253588.1"/>
    </source>
</evidence>
<dbReference type="AlphaFoldDB" id="A0A6A6ITU0"/>
<proteinExistence type="predicted"/>
<dbReference type="RefSeq" id="XP_033688592.1">
    <property type="nucleotide sequence ID" value="XM_033826587.1"/>
</dbReference>